<dbReference type="Gramene" id="CDY52085">
    <property type="protein sequence ID" value="CDY52085"/>
    <property type="gene ID" value="GSBRNA2T00004887001"/>
</dbReference>
<dbReference type="PANTHER" id="PTHR31111:SF137">
    <property type="entry name" value="F-BOX ONLY PROTEIN 12"/>
    <property type="match status" value="1"/>
</dbReference>
<dbReference type="EMBL" id="HG994371">
    <property type="protein sequence ID" value="CAF1961543.1"/>
    <property type="molecule type" value="Genomic_DNA"/>
</dbReference>
<protein>
    <submittedName>
        <fullName evidence="2">(rape) hypothetical protein</fullName>
    </submittedName>
    <submittedName>
        <fullName evidence="3">BnaCnng21860D protein</fullName>
    </submittedName>
</protein>
<evidence type="ECO:0000313" key="3">
    <source>
        <dbReference type="EMBL" id="CDY52085.1"/>
    </source>
</evidence>
<reference evidence="3" key="2">
    <citation type="submission" date="2014-06" db="EMBL/GenBank/DDBJ databases">
        <authorList>
            <person name="Genoscope - CEA"/>
        </authorList>
    </citation>
    <scope>NUCLEOTIDE SEQUENCE</scope>
</reference>
<organism evidence="3 4">
    <name type="scientific">Brassica napus</name>
    <name type="common">Rape</name>
    <dbReference type="NCBI Taxonomy" id="3708"/>
    <lineage>
        <taxon>Eukaryota</taxon>
        <taxon>Viridiplantae</taxon>
        <taxon>Streptophyta</taxon>
        <taxon>Embryophyta</taxon>
        <taxon>Tracheophyta</taxon>
        <taxon>Spermatophyta</taxon>
        <taxon>Magnoliopsida</taxon>
        <taxon>eudicotyledons</taxon>
        <taxon>Gunneridae</taxon>
        <taxon>Pentapetalae</taxon>
        <taxon>rosids</taxon>
        <taxon>malvids</taxon>
        <taxon>Brassicales</taxon>
        <taxon>Brassicaceae</taxon>
        <taxon>Brassiceae</taxon>
        <taxon>Brassica</taxon>
    </lineage>
</organism>
<dbReference type="InterPro" id="IPR013187">
    <property type="entry name" value="F-box-assoc_dom_typ3"/>
</dbReference>
<dbReference type="Proteomes" id="UP001295469">
    <property type="component" value="Chromosome C07"/>
</dbReference>
<keyword evidence="4" id="KW-1185">Reference proteome</keyword>
<evidence type="ECO:0000259" key="1">
    <source>
        <dbReference type="Pfam" id="PF08268"/>
    </source>
</evidence>
<accession>A0A078ILZ6</accession>
<dbReference type="EMBL" id="LK033055">
    <property type="protein sequence ID" value="CDY52085.1"/>
    <property type="molecule type" value="Genomic_DNA"/>
</dbReference>
<evidence type="ECO:0000313" key="4">
    <source>
        <dbReference type="Proteomes" id="UP000028999"/>
    </source>
</evidence>
<evidence type="ECO:0000313" key="2">
    <source>
        <dbReference type="EMBL" id="CAF1961543.1"/>
    </source>
</evidence>
<name>A0A078ILZ6_BRANA</name>
<dbReference type="PANTHER" id="PTHR31111">
    <property type="entry name" value="BNAA05G37150D PROTEIN-RELATED"/>
    <property type="match status" value="1"/>
</dbReference>
<sequence>MGVHAFPSIFQRFVFHQIFGSATSLILGQRDGYDLCLFSSPQPHNPYERSSSSSLIVTADFLMKLPKHLSSSYERHAFGLFLLRVYYEKMVICNPSTGQLALLPDEEELISSTIYLLFDPVDKQVKVLSLKSYKLSLILTLGTGDDLWREIYCPLNNLSTSEIFKFIYKDFFERERKTYREFIRDRDRTKMINYKGKLGVITLKYDYNPWDWDPNNSKDRSCQGIIKFPILYIINHINDSL</sequence>
<reference evidence="3 4" key="1">
    <citation type="journal article" date="2014" name="Science">
        <title>Plant genetics. Early allopolyploid evolution in the post-Neolithic Brassica napus oilseed genome.</title>
        <authorList>
            <person name="Chalhoub B."/>
            <person name="Denoeud F."/>
            <person name="Liu S."/>
            <person name="Parkin I.A."/>
            <person name="Tang H."/>
            <person name="Wang X."/>
            <person name="Chiquet J."/>
            <person name="Belcram H."/>
            <person name="Tong C."/>
            <person name="Samans B."/>
            <person name="Correa M."/>
            <person name="Da Silva C."/>
            <person name="Just J."/>
            <person name="Falentin C."/>
            <person name="Koh C.S."/>
            <person name="Le Clainche I."/>
            <person name="Bernard M."/>
            <person name="Bento P."/>
            <person name="Noel B."/>
            <person name="Labadie K."/>
            <person name="Alberti A."/>
            <person name="Charles M."/>
            <person name="Arnaud D."/>
            <person name="Guo H."/>
            <person name="Daviaud C."/>
            <person name="Alamery S."/>
            <person name="Jabbari K."/>
            <person name="Zhao M."/>
            <person name="Edger P.P."/>
            <person name="Chelaifa H."/>
            <person name="Tack D."/>
            <person name="Lassalle G."/>
            <person name="Mestiri I."/>
            <person name="Schnel N."/>
            <person name="Le Paslier M.C."/>
            <person name="Fan G."/>
            <person name="Renault V."/>
            <person name="Bayer P.E."/>
            <person name="Golicz A.A."/>
            <person name="Manoli S."/>
            <person name="Lee T.H."/>
            <person name="Thi V.H."/>
            <person name="Chalabi S."/>
            <person name="Hu Q."/>
            <person name="Fan C."/>
            <person name="Tollenaere R."/>
            <person name="Lu Y."/>
            <person name="Battail C."/>
            <person name="Shen J."/>
            <person name="Sidebottom C.H."/>
            <person name="Wang X."/>
            <person name="Canaguier A."/>
            <person name="Chauveau A."/>
            <person name="Berard A."/>
            <person name="Deniot G."/>
            <person name="Guan M."/>
            <person name="Liu Z."/>
            <person name="Sun F."/>
            <person name="Lim Y.P."/>
            <person name="Lyons E."/>
            <person name="Town C.D."/>
            <person name="Bancroft I."/>
            <person name="Wang X."/>
            <person name="Meng J."/>
            <person name="Ma J."/>
            <person name="Pires J.C."/>
            <person name="King G.J."/>
            <person name="Brunel D."/>
            <person name="Delourme R."/>
            <person name="Renard M."/>
            <person name="Aury J.M."/>
            <person name="Adams K.L."/>
            <person name="Batley J."/>
            <person name="Snowdon R.J."/>
            <person name="Tost J."/>
            <person name="Edwards D."/>
            <person name="Zhou Y."/>
            <person name="Hua W."/>
            <person name="Sharpe A.G."/>
            <person name="Paterson A.H."/>
            <person name="Guan C."/>
            <person name="Wincker P."/>
        </authorList>
    </citation>
    <scope>NUCLEOTIDE SEQUENCE [LARGE SCALE GENOMIC DNA]</scope>
    <source>
        <strain evidence="4">cv. Darmor-bzh</strain>
    </source>
</reference>
<dbReference type="Proteomes" id="UP000028999">
    <property type="component" value="Unassembled WGS sequence"/>
</dbReference>
<dbReference type="Pfam" id="PF08268">
    <property type="entry name" value="FBA_3"/>
    <property type="match status" value="1"/>
</dbReference>
<reference evidence="2" key="3">
    <citation type="submission" date="2021-01" db="EMBL/GenBank/DDBJ databases">
        <authorList>
            <consortium name="Genoscope - CEA"/>
            <person name="William W."/>
        </authorList>
    </citation>
    <scope>NUCLEOTIDE SEQUENCE</scope>
</reference>
<dbReference type="OMA" id="SYERHAF"/>
<dbReference type="AlphaFoldDB" id="A0A078ILZ6"/>
<dbReference type="PaxDb" id="3708-A0A078ILZ6"/>
<gene>
    <name evidence="3" type="primary">BnaCnng21860D</name>
    <name evidence="2" type="ORF">DARMORV10_C07P11140.1</name>
    <name evidence="3" type="ORF">GSBRNA2T00004887001</name>
</gene>
<feature type="domain" description="F-box associated beta-propeller type 3" evidence="1">
    <location>
        <begin position="30"/>
        <end position="161"/>
    </location>
</feature>
<proteinExistence type="predicted"/>